<gene>
    <name evidence="3" type="ORF">S7S_06610</name>
</gene>
<name>A0A0B4XMG2_9GAMM</name>
<dbReference type="InterPro" id="IPR009936">
    <property type="entry name" value="DUF1468"/>
</dbReference>
<accession>A0A0B4XMG2</accession>
<dbReference type="Pfam" id="PF07331">
    <property type="entry name" value="TctB"/>
    <property type="match status" value="1"/>
</dbReference>
<evidence type="ECO:0000313" key="4">
    <source>
        <dbReference type="Proteomes" id="UP000006764"/>
    </source>
</evidence>
<feature type="transmembrane region" description="Helical" evidence="1">
    <location>
        <begin position="46"/>
        <end position="66"/>
    </location>
</feature>
<dbReference type="EMBL" id="CP004387">
    <property type="protein sequence ID" value="AJD47738.1"/>
    <property type="molecule type" value="Genomic_DNA"/>
</dbReference>
<dbReference type="KEGG" id="apac:S7S_06610"/>
<keyword evidence="1" id="KW-0472">Membrane</keyword>
<feature type="domain" description="DUF1468" evidence="2">
    <location>
        <begin position="16"/>
        <end position="146"/>
    </location>
</feature>
<feature type="transmembrane region" description="Helical" evidence="1">
    <location>
        <begin position="78"/>
        <end position="100"/>
    </location>
</feature>
<keyword evidence="1" id="KW-0812">Transmembrane</keyword>
<evidence type="ECO:0000256" key="1">
    <source>
        <dbReference type="SAM" id="Phobius"/>
    </source>
</evidence>
<feature type="transmembrane region" description="Helical" evidence="1">
    <location>
        <begin position="120"/>
        <end position="139"/>
    </location>
</feature>
<dbReference type="AlphaFoldDB" id="A0A0B4XMG2"/>
<dbReference type="HOGENOM" id="CLU_108885_1_0_6"/>
<keyword evidence="1" id="KW-1133">Transmembrane helix</keyword>
<evidence type="ECO:0000313" key="3">
    <source>
        <dbReference type="EMBL" id="AJD47738.1"/>
    </source>
</evidence>
<organism evidence="3 4">
    <name type="scientific">Isoalcanivorax pacificus W11-5</name>
    <dbReference type="NCBI Taxonomy" id="391936"/>
    <lineage>
        <taxon>Bacteria</taxon>
        <taxon>Pseudomonadati</taxon>
        <taxon>Pseudomonadota</taxon>
        <taxon>Gammaproteobacteria</taxon>
        <taxon>Oceanospirillales</taxon>
        <taxon>Alcanivoracaceae</taxon>
        <taxon>Isoalcanivorax</taxon>
    </lineage>
</organism>
<reference evidence="3 4" key="1">
    <citation type="journal article" date="2012" name="J. Bacteriol.">
        <title>Genome sequence of an alkane-degrading bacterium, Alcanivorax pacificus type strain W11-5, isolated from deep sea sediment.</title>
        <authorList>
            <person name="Lai Q."/>
            <person name="Shao Z."/>
        </authorList>
    </citation>
    <scope>NUCLEOTIDE SEQUENCE [LARGE SCALE GENOMIC DNA]</scope>
    <source>
        <strain evidence="3 4">W11-5</strain>
    </source>
</reference>
<dbReference type="STRING" id="391936.S7S_06610"/>
<evidence type="ECO:0000259" key="2">
    <source>
        <dbReference type="Pfam" id="PF07331"/>
    </source>
</evidence>
<proteinExistence type="predicted"/>
<keyword evidence="4" id="KW-1185">Reference proteome</keyword>
<sequence length="151" mass="15876">MLNTMKKLNLVELSGALCVLLLGVAVMVIARDYPMGSLSRMGTGYFPMILGALLLVIGVVLVFEVARSTEQVVVRIPFRPILMIGLGIITFAFLVERAGLVPATCALVVLGSLAESPFRPVTVLCIAAAMSVISVLLFVKALGLPLSAFGG</sequence>
<protein>
    <submittedName>
        <fullName evidence="3">Tripartite tricarboxylate transporter small permease</fullName>
    </submittedName>
</protein>
<dbReference type="RefSeq" id="WP_008738964.1">
    <property type="nucleotide sequence ID" value="NZ_CP004387.1"/>
</dbReference>
<dbReference type="Proteomes" id="UP000006764">
    <property type="component" value="Chromosome"/>
</dbReference>